<feature type="transmembrane region" description="Helical" evidence="9">
    <location>
        <begin position="355"/>
        <end position="378"/>
    </location>
</feature>
<feature type="transmembrane region" description="Helical" evidence="9">
    <location>
        <begin position="12"/>
        <end position="30"/>
    </location>
</feature>
<comment type="similarity">
    <text evidence="2 9">Belongs to the dicarboxylate/amino acid:cation symporter (DAACS) (TC 2.A.23) family.</text>
</comment>
<dbReference type="InterPro" id="IPR036458">
    <property type="entry name" value="Na:dicarbo_symporter_sf"/>
</dbReference>
<dbReference type="NCBIfam" id="NF002461">
    <property type="entry name" value="PRK01663.1"/>
    <property type="match status" value="1"/>
</dbReference>
<evidence type="ECO:0000256" key="2">
    <source>
        <dbReference type="ARBA" id="ARBA00006148"/>
    </source>
</evidence>
<keyword evidence="5 9" id="KW-0812">Transmembrane</keyword>
<feature type="transmembrane region" description="Helical" evidence="9">
    <location>
        <begin position="222"/>
        <end position="245"/>
    </location>
</feature>
<feature type="transmembrane region" description="Helical" evidence="9">
    <location>
        <begin position="153"/>
        <end position="171"/>
    </location>
</feature>
<dbReference type="OrthoDB" id="9766690at2"/>
<organism evidence="10 11">
    <name type="scientific">Allosphingosinicella deserti</name>
    <dbReference type="NCBI Taxonomy" id="2116704"/>
    <lineage>
        <taxon>Bacteria</taxon>
        <taxon>Pseudomonadati</taxon>
        <taxon>Pseudomonadota</taxon>
        <taxon>Alphaproteobacteria</taxon>
        <taxon>Sphingomonadales</taxon>
        <taxon>Sphingomonadaceae</taxon>
        <taxon>Allosphingosinicella</taxon>
    </lineage>
</organism>
<dbReference type="InterPro" id="IPR023954">
    <property type="entry name" value="C4_dicarb_transport"/>
</dbReference>
<dbReference type="GO" id="GO:0015141">
    <property type="term" value="F:succinate transmembrane transporter activity"/>
    <property type="evidence" value="ECO:0007669"/>
    <property type="project" value="TreeGrafter"/>
</dbReference>
<evidence type="ECO:0000256" key="7">
    <source>
        <dbReference type="ARBA" id="ARBA00022989"/>
    </source>
</evidence>
<name>A0A2P7QUA3_9SPHN</name>
<evidence type="ECO:0000256" key="3">
    <source>
        <dbReference type="ARBA" id="ARBA00022448"/>
    </source>
</evidence>
<dbReference type="GO" id="GO:0070778">
    <property type="term" value="P:L-aspartate transmembrane transport"/>
    <property type="evidence" value="ECO:0007669"/>
    <property type="project" value="TreeGrafter"/>
</dbReference>
<keyword evidence="11" id="KW-1185">Reference proteome</keyword>
<keyword evidence="3 9" id="KW-0813">Transport</keyword>
<feature type="transmembrane region" description="Helical" evidence="9">
    <location>
        <begin position="80"/>
        <end position="102"/>
    </location>
</feature>
<dbReference type="GO" id="GO:0005886">
    <property type="term" value="C:plasma membrane"/>
    <property type="evidence" value="ECO:0007669"/>
    <property type="project" value="UniProtKB-SubCell"/>
</dbReference>
<comment type="function">
    <text evidence="9">Responsible for the transport of dicarboxylates such as succinate, fumarate, and malate across the membrane.</text>
</comment>
<evidence type="ECO:0000313" key="11">
    <source>
        <dbReference type="Proteomes" id="UP000241167"/>
    </source>
</evidence>
<feature type="transmembrane region" description="Helical" evidence="9">
    <location>
        <begin position="192"/>
        <end position="216"/>
    </location>
</feature>
<evidence type="ECO:0000256" key="5">
    <source>
        <dbReference type="ARBA" id="ARBA00022692"/>
    </source>
</evidence>
<dbReference type="EMBL" id="PXYI01000002">
    <property type="protein sequence ID" value="PSJ41541.1"/>
    <property type="molecule type" value="Genomic_DNA"/>
</dbReference>
<keyword evidence="6 9" id="KW-0769">Symport</keyword>
<dbReference type="AlphaFoldDB" id="A0A2P7QUA3"/>
<dbReference type="SUPFAM" id="SSF118215">
    <property type="entry name" value="Proton glutamate symport protein"/>
    <property type="match status" value="1"/>
</dbReference>
<comment type="caution">
    <text evidence="9">Lacks conserved residue(s) required for the propagation of feature annotation.</text>
</comment>
<dbReference type="Pfam" id="PF00375">
    <property type="entry name" value="SDF"/>
    <property type="match status" value="1"/>
</dbReference>
<accession>A0A2P7QUA3</accession>
<dbReference type="PROSITE" id="PS00714">
    <property type="entry name" value="NA_DICARBOXYL_SYMP_2"/>
    <property type="match status" value="1"/>
</dbReference>
<feature type="transmembrane region" description="Helical" evidence="9">
    <location>
        <begin position="50"/>
        <end position="68"/>
    </location>
</feature>
<comment type="caution">
    <text evidence="10">The sequence shown here is derived from an EMBL/GenBank/DDBJ whole genome shotgun (WGS) entry which is preliminary data.</text>
</comment>
<dbReference type="PANTHER" id="PTHR42865:SF1">
    <property type="entry name" value="AEROBIC C4-DICARBOXYLATE TRANSPORT PROTEIN"/>
    <property type="match status" value="1"/>
</dbReference>
<sequence length="442" mass="46200">MAEAGKPFYRTLYFQVLIGIALGILTGWLFPAFGQALKPLGDGFIKLVKMIISPVIFLTVVTGIAGMSDLKAFGRVGAKAMAYFLTFSTLALAVGLVVGNLVQPGAGLNIDPASLDPHAVAAYVGKAREQSVTGFLLHIIPDTAVSAFTSGEILQVLFVAILFGIALAMLGERGERFLGTLKTITAVVFRMVHIVMYAAPIGAFGAMAFTIGAYGIETLANLAGLIATFYFTSLLFVIIVLGLVARAAGFSLFGLIRYIKDELLLVLGTSSSESAMPLLMEKLERAGCPKPIVGLVVPTGYSFNLDGTNIYMSLAALFIAQATDTHLSFGEQLLLMAVAILSSKGAAGVTGSGFIVLAATLSVVPSVPVAGMALILGVDRFMSECRALTNFVGNAVATIVVARWEGAVDLERLRGAFAGKGGDLTDAESDALQIEGRSDVPA</sequence>
<reference evidence="10 11" key="1">
    <citation type="submission" date="2018-03" db="EMBL/GenBank/DDBJ databases">
        <title>The draft genome of Sphingosinicella sp. GL-C-18.</title>
        <authorList>
            <person name="Liu L."/>
            <person name="Li L."/>
            <person name="Liang L."/>
            <person name="Zhang X."/>
            <person name="Wang T."/>
        </authorList>
    </citation>
    <scope>NUCLEOTIDE SEQUENCE [LARGE SCALE GENOMIC DNA]</scope>
    <source>
        <strain evidence="10 11">GL-C-18</strain>
    </source>
</reference>
<dbReference type="RefSeq" id="WP_106511702.1">
    <property type="nucleotide sequence ID" value="NZ_PXYI01000002.1"/>
</dbReference>
<protein>
    <recommendedName>
        <fullName evidence="9">C4-dicarboxylate transport protein</fullName>
    </recommendedName>
</protein>
<keyword evidence="8 9" id="KW-0472">Membrane</keyword>
<dbReference type="PANTHER" id="PTHR42865">
    <property type="entry name" value="PROTON/GLUTAMATE-ASPARTATE SYMPORTER"/>
    <property type="match status" value="1"/>
</dbReference>
<evidence type="ECO:0000256" key="6">
    <source>
        <dbReference type="ARBA" id="ARBA00022847"/>
    </source>
</evidence>
<evidence type="ECO:0000256" key="8">
    <source>
        <dbReference type="ARBA" id="ARBA00023136"/>
    </source>
</evidence>
<evidence type="ECO:0000256" key="1">
    <source>
        <dbReference type="ARBA" id="ARBA00004429"/>
    </source>
</evidence>
<evidence type="ECO:0000256" key="9">
    <source>
        <dbReference type="HAMAP-Rule" id="MF_01300"/>
    </source>
</evidence>
<dbReference type="PROSITE" id="PS00713">
    <property type="entry name" value="NA_DICARBOXYL_SYMP_1"/>
    <property type="match status" value="1"/>
</dbReference>
<evidence type="ECO:0000313" key="10">
    <source>
        <dbReference type="EMBL" id="PSJ41541.1"/>
    </source>
</evidence>
<dbReference type="NCBIfam" id="NF009587">
    <property type="entry name" value="PRK13027.1"/>
    <property type="match status" value="1"/>
</dbReference>
<proteinExistence type="inferred from homology"/>
<keyword evidence="4 9" id="KW-1003">Cell membrane</keyword>
<dbReference type="FunFam" id="1.10.3860.10:FF:000001">
    <property type="entry name" value="C4-dicarboxylate transport protein"/>
    <property type="match status" value="1"/>
</dbReference>
<dbReference type="GO" id="GO:0015138">
    <property type="term" value="F:fumarate transmembrane transporter activity"/>
    <property type="evidence" value="ECO:0007669"/>
    <property type="project" value="TreeGrafter"/>
</dbReference>
<dbReference type="Proteomes" id="UP000241167">
    <property type="component" value="Unassembled WGS sequence"/>
</dbReference>
<comment type="subcellular location">
    <subcellularLocation>
        <location evidence="1">Cell inner membrane</location>
        <topology evidence="1">Multi-pass membrane protein</topology>
    </subcellularLocation>
    <subcellularLocation>
        <location evidence="9">Cell membrane</location>
        <topology evidence="9">Multi-pass membrane protein</topology>
    </subcellularLocation>
</comment>
<keyword evidence="7 9" id="KW-1133">Transmembrane helix</keyword>
<dbReference type="PRINTS" id="PR00173">
    <property type="entry name" value="EDTRNSPORT"/>
</dbReference>
<dbReference type="GO" id="GO:0015366">
    <property type="term" value="F:malate:proton symporter activity"/>
    <property type="evidence" value="ECO:0007669"/>
    <property type="project" value="TreeGrafter"/>
</dbReference>
<dbReference type="Gene3D" id="1.10.3860.10">
    <property type="entry name" value="Sodium:dicarboxylate symporter"/>
    <property type="match status" value="1"/>
</dbReference>
<dbReference type="HAMAP" id="MF_01300">
    <property type="entry name" value="C4_dicarb_transport"/>
    <property type="match status" value="1"/>
</dbReference>
<dbReference type="InterPro" id="IPR018107">
    <property type="entry name" value="Na-dicarboxylate_symporter_CS"/>
</dbReference>
<dbReference type="InterPro" id="IPR001991">
    <property type="entry name" value="Na-dicarboxylate_symporter"/>
</dbReference>
<evidence type="ECO:0000256" key="4">
    <source>
        <dbReference type="ARBA" id="ARBA00022475"/>
    </source>
</evidence>
<gene>
    <name evidence="9" type="primary">dctA</name>
    <name evidence="10" type="ORF">C7I55_04305</name>
</gene>